<accession>A0A0J8H152</accession>
<keyword evidence="1" id="KW-0808">Transferase</keyword>
<evidence type="ECO:0000256" key="8">
    <source>
        <dbReference type="ARBA" id="ARBA00023118"/>
    </source>
</evidence>
<evidence type="ECO:0000256" key="5">
    <source>
        <dbReference type="ARBA" id="ARBA00022840"/>
    </source>
</evidence>
<sequence length="71" mass="7979">MQMFEGAPTLAHRLMIRLVDSALQSLVAEKDGWVFDDSKQTCVRIRISAANVPMDAIPEDKFVEIKECKQG</sequence>
<organism evidence="12 13">
    <name type="scientific">Catenovulum maritimum</name>
    <dbReference type="NCBI Taxonomy" id="1513271"/>
    <lineage>
        <taxon>Bacteria</taxon>
        <taxon>Pseudomonadati</taxon>
        <taxon>Pseudomonadota</taxon>
        <taxon>Gammaproteobacteria</taxon>
        <taxon>Alteromonadales</taxon>
        <taxon>Alteromonadaceae</taxon>
        <taxon>Catenovulum</taxon>
    </lineage>
</organism>
<comment type="caution">
    <text evidence="12">The sequence shown here is derived from an EMBL/GenBank/DDBJ whole genome shotgun (WGS) entry which is preliminary data.</text>
</comment>
<feature type="domain" description="Cyclic GMP-AMP synthase DncV-like nucleotidyltransferase" evidence="11">
    <location>
        <begin position="3"/>
        <end position="55"/>
    </location>
</feature>
<dbReference type="AlphaFoldDB" id="A0A0J8H152"/>
<gene>
    <name evidence="12" type="ORF">XM47_01075</name>
</gene>
<evidence type="ECO:0000256" key="4">
    <source>
        <dbReference type="ARBA" id="ARBA00022741"/>
    </source>
</evidence>
<proteinExistence type="predicted"/>
<reference evidence="12 13" key="1">
    <citation type="submission" date="2015-04" db="EMBL/GenBank/DDBJ databases">
        <title>Draft Genome Sequence of the Novel Agar-Digesting Marine Bacterium Q1.</title>
        <authorList>
            <person name="Li Y."/>
            <person name="Li D."/>
            <person name="Chen G."/>
            <person name="Du Z."/>
        </authorList>
    </citation>
    <scope>NUCLEOTIDE SEQUENCE [LARGE SCALE GENOMIC DNA]</scope>
    <source>
        <strain evidence="12 13">Q1</strain>
    </source>
</reference>
<keyword evidence="13" id="KW-1185">Reference proteome</keyword>
<evidence type="ECO:0000313" key="12">
    <source>
        <dbReference type="EMBL" id="KMT66748.1"/>
    </source>
</evidence>
<keyword evidence="3" id="KW-0479">Metal-binding</keyword>
<evidence type="ECO:0000256" key="10">
    <source>
        <dbReference type="ARBA" id="ARBA00048304"/>
    </source>
</evidence>
<evidence type="ECO:0000259" key="11">
    <source>
        <dbReference type="Pfam" id="PF21654"/>
    </source>
</evidence>
<dbReference type="GO" id="GO:0009117">
    <property type="term" value="P:nucleotide metabolic process"/>
    <property type="evidence" value="ECO:0007669"/>
    <property type="project" value="UniProtKB-KW"/>
</dbReference>
<dbReference type="GO" id="GO:0005524">
    <property type="term" value="F:ATP binding"/>
    <property type="evidence" value="ECO:0007669"/>
    <property type="project" value="UniProtKB-KW"/>
</dbReference>
<evidence type="ECO:0000256" key="2">
    <source>
        <dbReference type="ARBA" id="ARBA00022695"/>
    </source>
</evidence>
<dbReference type="RefSeq" id="WP_048688398.1">
    <property type="nucleotide sequence ID" value="NZ_KQ130482.1"/>
</dbReference>
<evidence type="ECO:0000256" key="7">
    <source>
        <dbReference type="ARBA" id="ARBA00023080"/>
    </source>
</evidence>
<keyword evidence="6" id="KW-0460">Magnesium</keyword>
<dbReference type="Proteomes" id="UP000037600">
    <property type="component" value="Unassembled WGS sequence"/>
</dbReference>
<evidence type="ECO:0000256" key="1">
    <source>
        <dbReference type="ARBA" id="ARBA00022679"/>
    </source>
</evidence>
<name>A0A0J8H152_9ALTE</name>
<dbReference type="GO" id="GO:0046872">
    <property type="term" value="F:metal ion binding"/>
    <property type="evidence" value="ECO:0007669"/>
    <property type="project" value="UniProtKB-KW"/>
</dbReference>
<dbReference type="InterPro" id="IPR048445">
    <property type="entry name" value="DncV-like_NTFase"/>
</dbReference>
<evidence type="ECO:0000313" key="13">
    <source>
        <dbReference type="Proteomes" id="UP000037600"/>
    </source>
</evidence>
<keyword evidence="5" id="KW-0067">ATP-binding</keyword>
<evidence type="ECO:0000256" key="6">
    <source>
        <dbReference type="ARBA" id="ARBA00022842"/>
    </source>
</evidence>
<evidence type="ECO:0000256" key="3">
    <source>
        <dbReference type="ARBA" id="ARBA00022723"/>
    </source>
</evidence>
<keyword evidence="7" id="KW-0546">Nucleotide metabolism</keyword>
<evidence type="ECO:0000256" key="9">
    <source>
        <dbReference type="ARBA" id="ARBA00044145"/>
    </source>
</evidence>
<dbReference type="Pfam" id="PF21654">
    <property type="entry name" value="DncV-like_NTFase"/>
    <property type="match status" value="1"/>
</dbReference>
<dbReference type="GO" id="GO:0016779">
    <property type="term" value="F:nucleotidyltransferase activity"/>
    <property type="evidence" value="ECO:0007669"/>
    <property type="project" value="UniProtKB-KW"/>
</dbReference>
<dbReference type="GO" id="GO:0051607">
    <property type="term" value="P:defense response to virus"/>
    <property type="evidence" value="ECO:0007669"/>
    <property type="project" value="UniProtKB-KW"/>
</dbReference>
<protein>
    <recommendedName>
        <fullName evidence="9">Cyclic GMP-AMP synthase</fullName>
    </recommendedName>
</protein>
<keyword evidence="4" id="KW-0547">Nucleotide-binding</keyword>
<keyword evidence="2" id="KW-0548">Nucleotidyltransferase</keyword>
<comment type="catalytic activity">
    <reaction evidence="10">
        <text>GTP + ATP = 3',3'-cGAMP + 2 diphosphate</text>
        <dbReference type="Rhea" id="RHEA:35647"/>
        <dbReference type="ChEBI" id="CHEBI:30616"/>
        <dbReference type="ChEBI" id="CHEBI:33019"/>
        <dbReference type="ChEBI" id="CHEBI:37565"/>
        <dbReference type="ChEBI" id="CHEBI:71501"/>
    </reaction>
    <physiologicalReaction direction="left-to-right" evidence="10">
        <dbReference type="Rhea" id="RHEA:35648"/>
    </physiologicalReaction>
</comment>
<dbReference type="EMBL" id="LAZL01000002">
    <property type="protein sequence ID" value="KMT66748.1"/>
    <property type="molecule type" value="Genomic_DNA"/>
</dbReference>
<keyword evidence="8" id="KW-0051">Antiviral defense</keyword>